<comment type="caution">
    <text evidence="1">The sequence shown here is derived from an EMBL/GenBank/DDBJ whole genome shotgun (WGS) entry which is preliminary data.</text>
</comment>
<dbReference type="RefSeq" id="WP_178695709.1">
    <property type="nucleotide sequence ID" value="NZ_JAHPJJ010000015.1"/>
</dbReference>
<gene>
    <name evidence="1" type="ORF">KSL82_06750</name>
</gene>
<protein>
    <submittedName>
        <fullName evidence="1">Uncharacterized protein</fullName>
    </submittedName>
</protein>
<reference evidence="1 2" key="1">
    <citation type="submission" date="2021-06" db="EMBL/GenBank/DDBJ databases">
        <title>Limosilactobacillus angelus sp. nov., isolated from the human vagina.</title>
        <authorList>
            <person name="Chen Y.-S."/>
        </authorList>
    </citation>
    <scope>NUCLEOTIDE SEQUENCE [LARGE SCALE GENOMIC DNA]</scope>
    <source>
        <strain evidence="1 2">P5L02</strain>
    </source>
</reference>
<organism evidence="1 2">
    <name type="scientific">Limosilactobacillus portuensis</name>
    <dbReference type="NCBI Taxonomy" id="2742601"/>
    <lineage>
        <taxon>Bacteria</taxon>
        <taxon>Bacillati</taxon>
        <taxon>Bacillota</taxon>
        <taxon>Bacilli</taxon>
        <taxon>Lactobacillales</taxon>
        <taxon>Lactobacillaceae</taxon>
        <taxon>Limosilactobacillus</taxon>
    </lineage>
</organism>
<evidence type="ECO:0000313" key="2">
    <source>
        <dbReference type="Proteomes" id="UP001196248"/>
    </source>
</evidence>
<sequence>MENMLNAIKDMPLDNAHYMGKYDSYKKKLNKMLTNVSTQPTPAQLGRIKVYYQLIDLFGEKFVKGMGWL</sequence>
<dbReference type="Proteomes" id="UP001196248">
    <property type="component" value="Unassembled WGS sequence"/>
</dbReference>
<accession>A0ABS6IVP4</accession>
<dbReference type="EMBL" id="JAHPJJ010000015">
    <property type="protein sequence ID" value="MBU9695591.1"/>
    <property type="molecule type" value="Genomic_DNA"/>
</dbReference>
<name>A0ABS6IVP4_9LACO</name>
<keyword evidence="2" id="KW-1185">Reference proteome</keyword>
<proteinExistence type="predicted"/>
<evidence type="ECO:0000313" key="1">
    <source>
        <dbReference type="EMBL" id="MBU9695591.1"/>
    </source>
</evidence>